<dbReference type="InParanoid" id="J0LDD4"/>
<evidence type="ECO:0000313" key="4">
    <source>
        <dbReference type="EMBL" id="EJD34583.1"/>
    </source>
</evidence>
<keyword evidence="2" id="KW-0472">Membrane</keyword>
<keyword evidence="5" id="KW-1185">Reference proteome</keyword>
<accession>J0LDD4</accession>
<dbReference type="EMBL" id="JH687935">
    <property type="protein sequence ID" value="EJD34583.1"/>
    <property type="molecule type" value="Genomic_DNA"/>
</dbReference>
<keyword evidence="2" id="KW-0812">Transmembrane</keyword>
<name>J0LDD4_AURST</name>
<protein>
    <recommendedName>
        <fullName evidence="6">Mid2 domain-containing protein</fullName>
    </recommendedName>
</protein>
<gene>
    <name evidence="4" type="ORF">AURDEDRAFT_176391</name>
</gene>
<proteinExistence type="predicted"/>
<feature type="chain" id="PRO_5003735690" description="Mid2 domain-containing protein" evidence="3">
    <location>
        <begin position="28"/>
        <end position="384"/>
    </location>
</feature>
<dbReference type="KEGG" id="adl:AURDEDRAFT_176391"/>
<feature type="compositionally biased region" description="Low complexity" evidence="1">
    <location>
        <begin position="205"/>
        <end position="231"/>
    </location>
</feature>
<evidence type="ECO:0008006" key="6">
    <source>
        <dbReference type="Google" id="ProtNLM"/>
    </source>
</evidence>
<keyword evidence="2" id="KW-1133">Transmembrane helix</keyword>
<dbReference type="Proteomes" id="UP000006514">
    <property type="component" value="Unassembled WGS sequence"/>
</dbReference>
<feature type="region of interest" description="Disordered" evidence="1">
    <location>
        <begin position="365"/>
        <end position="384"/>
    </location>
</feature>
<evidence type="ECO:0000313" key="5">
    <source>
        <dbReference type="Proteomes" id="UP000006514"/>
    </source>
</evidence>
<dbReference type="AlphaFoldDB" id="J0LDD4"/>
<feature type="region of interest" description="Disordered" evidence="1">
    <location>
        <begin position="176"/>
        <end position="244"/>
    </location>
</feature>
<feature type="signal peptide" evidence="3">
    <location>
        <begin position="1"/>
        <end position="27"/>
    </location>
</feature>
<evidence type="ECO:0000256" key="3">
    <source>
        <dbReference type="SAM" id="SignalP"/>
    </source>
</evidence>
<sequence>MERPTPFLLLHVTILAFMQSGTAPAAADDGSGNSQGRWSLISGADIMPPEQLPFCARKVNRAARDISVIGGGQPAFYFDGQKSSMLTYEFEGAALVLYGGAMSVNGTFSPPTIVVDGRAPDTTSRPVFRNGLACDVVLATYNELGLTSRKLNIIGTAGQQLVIYNATVFATTFSASSTSPSSTSVQDPSAPTASGTAFSSDAIHSPTSTSAAGDSTSTTPGTAAAISTPTPRVTMPPGRSHKPHSATPVLAIALALALGIAALAVLVAIYIWRRRRRSRLTPYDDQLRTPREESETSGPEKKSMIHGVLGSIARTGSTDETEESHRDSDQMDGAEVAAIRQALHSAGLSTEALLHSLRRLHGHPRRTEIYSEASESERPPGYTL</sequence>
<evidence type="ECO:0000256" key="1">
    <source>
        <dbReference type="SAM" id="MobiDB-lite"/>
    </source>
</evidence>
<reference evidence="5" key="1">
    <citation type="journal article" date="2012" name="Science">
        <title>The Paleozoic origin of enzymatic lignin decomposition reconstructed from 31 fungal genomes.</title>
        <authorList>
            <person name="Floudas D."/>
            <person name="Binder M."/>
            <person name="Riley R."/>
            <person name="Barry K."/>
            <person name="Blanchette R.A."/>
            <person name="Henrissat B."/>
            <person name="Martinez A.T."/>
            <person name="Otillar R."/>
            <person name="Spatafora J.W."/>
            <person name="Yadav J.S."/>
            <person name="Aerts A."/>
            <person name="Benoit I."/>
            <person name="Boyd A."/>
            <person name="Carlson A."/>
            <person name="Copeland A."/>
            <person name="Coutinho P.M."/>
            <person name="de Vries R.P."/>
            <person name="Ferreira P."/>
            <person name="Findley K."/>
            <person name="Foster B."/>
            <person name="Gaskell J."/>
            <person name="Glotzer D."/>
            <person name="Gorecki P."/>
            <person name="Heitman J."/>
            <person name="Hesse C."/>
            <person name="Hori C."/>
            <person name="Igarashi K."/>
            <person name="Jurgens J.A."/>
            <person name="Kallen N."/>
            <person name="Kersten P."/>
            <person name="Kohler A."/>
            <person name="Kuees U."/>
            <person name="Kumar T.K.A."/>
            <person name="Kuo A."/>
            <person name="LaButti K."/>
            <person name="Larrondo L.F."/>
            <person name="Lindquist E."/>
            <person name="Ling A."/>
            <person name="Lombard V."/>
            <person name="Lucas S."/>
            <person name="Lundell T."/>
            <person name="Martin R."/>
            <person name="McLaughlin D.J."/>
            <person name="Morgenstern I."/>
            <person name="Morin E."/>
            <person name="Murat C."/>
            <person name="Nagy L.G."/>
            <person name="Nolan M."/>
            <person name="Ohm R.A."/>
            <person name="Patyshakuliyeva A."/>
            <person name="Rokas A."/>
            <person name="Ruiz-Duenas F.J."/>
            <person name="Sabat G."/>
            <person name="Salamov A."/>
            <person name="Samejima M."/>
            <person name="Schmutz J."/>
            <person name="Slot J.C."/>
            <person name="St John F."/>
            <person name="Stenlid J."/>
            <person name="Sun H."/>
            <person name="Sun S."/>
            <person name="Syed K."/>
            <person name="Tsang A."/>
            <person name="Wiebenga A."/>
            <person name="Young D."/>
            <person name="Pisabarro A."/>
            <person name="Eastwood D.C."/>
            <person name="Martin F."/>
            <person name="Cullen D."/>
            <person name="Grigoriev I.V."/>
            <person name="Hibbett D.S."/>
        </authorList>
    </citation>
    <scope>NUCLEOTIDE SEQUENCE [LARGE SCALE GENOMIC DNA]</scope>
    <source>
        <strain evidence="5">TFB10046</strain>
    </source>
</reference>
<feature type="region of interest" description="Disordered" evidence="1">
    <location>
        <begin position="283"/>
        <end position="303"/>
    </location>
</feature>
<keyword evidence="3" id="KW-0732">Signal</keyword>
<evidence type="ECO:0000256" key="2">
    <source>
        <dbReference type="SAM" id="Phobius"/>
    </source>
</evidence>
<feature type="compositionally biased region" description="Low complexity" evidence="1">
    <location>
        <begin position="176"/>
        <end position="190"/>
    </location>
</feature>
<organism evidence="4 5">
    <name type="scientific">Auricularia subglabra (strain TFB-10046 / SS5)</name>
    <name type="common">White-rot fungus</name>
    <name type="synonym">Auricularia delicata (strain TFB10046)</name>
    <dbReference type="NCBI Taxonomy" id="717982"/>
    <lineage>
        <taxon>Eukaryota</taxon>
        <taxon>Fungi</taxon>
        <taxon>Dikarya</taxon>
        <taxon>Basidiomycota</taxon>
        <taxon>Agaricomycotina</taxon>
        <taxon>Agaricomycetes</taxon>
        <taxon>Auriculariales</taxon>
        <taxon>Auriculariaceae</taxon>
        <taxon>Auricularia</taxon>
    </lineage>
</organism>
<feature type="region of interest" description="Disordered" evidence="1">
    <location>
        <begin position="313"/>
        <end position="332"/>
    </location>
</feature>
<feature type="transmembrane region" description="Helical" evidence="2">
    <location>
        <begin position="249"/>
        <end position="272"/>
    </location>
</feature>
<feature type="compositionally biased region" description="Basic and acidic residues" evidence="1">
    <location>
        <begin position="285"/>
        <end position="303"/>
    </location>
</feature>